<feature type="non-terminal residue" evidence="1">
    <location>
        <position position="194"/>
    </location>
</feature>
<name>A0A812QVC7_SYMPI</name>
<keyword evidence="2" id="KW-1185">Reference proteome</keyword>
<gene>
    <name evidence="1" type="ORF">SPIL2461_LOCUS9989</name>
</gene>
<evidence type="ECO:0000313" key="1">
    <source>
        <dbReference type="EMBL" id="CAE7405037.1"/>
    </source>
</evidence>
<dbReference type="OrthoDB" id="410699at2759"/>
<protein>
    <recommendedName>
        <fullName evidence="3">Chitin-binding type-4 domain-containing protein</fullName>
    </recommendedName>
</protein>
<dbReference type="EMBL" id="CAJNIZ010017991">
    <property type="protein sequence ID" value="CAE7405037.1"/>
    <property type="molecule type" value="Genomic_DNA"/>
</dbReference>
<evidence type="ECO:0000313" key="2">
    <source>
        <dbReference type="Proteomes" id="UP000649617"/>
    </source>
</evidence>
<reference evidence="1" key="1">
    <citation type="submission" date="2021-02" db="EMBL/GenBank/DDBJ databases">
        <authorList>
            <person name="Dougan E. K."/>
            <person name="Rhodes N."/>
            <person name="Thang M."/>
            <person name="Chan C."/>
        </authorList>
    </citation>
    <scope>NUCLEOTIDE SEQUENCE</scope>
</reference>
<organism evidence="1 2">
    <name type="scientific">Symbiodinium pilosum</name>
    <name type="common">Dinoflagellate</name>
    <dbReference type="NCBI Taxonomy" id="2952"/>
    <lineage>
        <taxon>Eukaryota</taxon>
        <taxon>Sar</taxon>
        <taxon>Alveolata</taxon>
        <taxon>Dinophyceae</taxon>
        <taxon>Suessiales</taxon>
        <taxon>Symbiodiniaceae</taxon>
        <taxon>Symbiodinium</taxon>
    </lineage>
</organism>
<dbReference type="AlphaFoldDB" id="A0A812QVC7"/>
<proteinExistence type="predicted"/>
<sequence>DCMWYSDFVTIPGEPKVNEESSRTFNVKINSGEKDWSRKNPWRAPGKAPVFGSGCGIFGGLEDPVVDSAGNLMPSHIPGTDGKTLPEKEAMIWPKGSAQEVAWAITANHGGGYSYRLCPKSSSITEECFQKHVLRFATDKQWIRYGHLGFVSFRAVQLLMWFSSKGFCISRMLLFSWQVLNRCQMRMISILQAF</sequence>
<accession>A0A812QVC7</accession>
<comment type="caution">
    <text evidence="1">The sequence shown here is derived from an EMBL/GenBank/DDBJ whole genome shotgun (WGS) entry which is preliminary data.</text>
</comment>
<evidence type="ECO:0008006" key="3">
    <source>
        <dbReference type="Google" id="ProtNLM"/>
    </source>
</evidence>
<dbReference type="Proteomes" id="UP000649617">
    <property type="component" value="Unassembled WGS sequence"/>
</dbReference>